<dbReference type="InterPro" id="IPR006103">
    <property type="entry name" value="Glyco_hydro_2_cat"/>
</dbReference>
<dbReference type="InterPro" id="IPR008979">
    <property type="entry name" value="Galactose-bd-like_sf"/>
</dbReference>
<feature type="signal peptide" evidence="4">
    <location>
        <begin position="1"/>
        <end position="21"/>
    </location>
</feature>
<evidence type="ECO:0000313" key="8">
    <source>
        <dbReference type="EMBL" id="RFS20742.1"/>
    </source>
</evidence>
<dbReference type="InterPro" id="IPR006102">
    <property type="entry name" value="Ig-like_GH2"/>
</dbReference>
<dbReference type="RefSeq" id="WP_116977460.1">
    <property type="nucleotide sequence ID" value="NZ_QPMM01000010.1"/>
</dbReference>
<keyword evidence="2 8" id="KW-0378">Hydrolase</keyword>
<sequence>MKQKKTILGFAMIIHSLYSYAQQPDQEYNHCTLKTRWHSNMEVTPYPRPQLKRDNWINLNGQWEFAITDSADSKPIEYSGKINVPFPIESKLSGVSKKLNPNQSLWYKRYFNIPHQNGKYLLNFGAVDYEATVYLNGKEIGKHKGGYLPFTIDITNFIKNTNNELVVKVYDPTDTGPNPHGKQTLTPSNIYYTPSSGIWQTVWIENVPQSFISSIKTNPNIDNNTINLNINLNSDYKNKKLELTIYIINDGKIINSKSVLVSKGSNQSILSLSIPDAKLWSPEFPFIYDLKVILSENKKKIDEIDSYFGMRKITIQKDEKGMDRIFLNNKYTYNLGILDQGFWPDGLYTAPSDEALEYDIKAIKLMGFNTIRKHIKIEPERWYYYADKLGILVWQDFVNPPQQLPIGSKVEFENEIQETIEQLYNHPSIVLWTLFNEGWGAYDQERLTKFVKKIDSTRLINGHSGEMLYSDNLLRSQPHKPWMNSDIVDIHTYPFPRNTPNLPGKAKVIGEFGGIGVSTYGHQWNDMQGWGYVQANATELKEKYRQMTDSLKILETNGLSASIYTQPFDVEDEENGLISYDREIIKIPIDTLRALNKKLNPFAENTIYSNFHVAQDIDVNDNDNRFNELLAKYNNGNRDSALLRRLVLIATRQKKQDIVSKIGNDYIEILNDPYSFDNLRLIKYITKSPSDKGFRMFLEKSNQIDKILGNYTSSDVLKPIIKKFELPAFKFEPDKNYDWDKILKDVTNKYGEIGEEAALGRIMIEYSGLLQNKPDWEKFGKYYVLYFKKALKHPEYIINMLSWPIFKHINDPETLRFAATVVKYAIDNWDNSPNTIDTYANLLHKTQQTQKAIEWESKALEQIRGTKDEQTYAETLQKMKDNKPTWPQN</sequence>
<evidence type="ECO:0000256" key="2">
    <source>
        <dbReference type="ARBA" id="ARBA00022801"/>
    </source>
</evidence>
<organism evidence="8 9">
    <name type="scientific">Chitinophaga silvatica</name>
    <dbReference type="NCBI Taxonomy" id="2282649"/>
    <lineage>
        <taxon>Bacteria</taxon>
        <taxon>Pseudomonadati</taxon>
        <taxon>Bacteroidota</taxon>
        <taxon>Chitinophagia</taxon>
        <taxon>Chitinophagales</taxon>
        <taxon>Chitinophagaceae</taxon>
        <taxon>Chitinophaga</taxon>
    </lineage>
</organism>
<protein>
    <submittedName>
        <fullName evidence="8">Glycoside hydrolase family 2</fullName>
    </submittedName>
</protein>
<dbReference type="Proteomes" id="UP000260644">
    <property type="component" value="Unassembled WGS sequence"/>
</dbReference>
<proteinExistence type="inferred from homology"/>
<evidence type="ECO:0000256" key="3">
    <source>
        <dbReference type="ARBA" id="ARBA00023295"/>
    </source>
</evidence>
<reference evidence="8 9" key="1">
    <citation type="submission" date="2018-07" db="EMBL/GenBank/DDBJ databases">
        <title>Chitinophaga K2CV101002-2 sp. nov., isolated from a monsoon evergreen broad-leaved forest soil.</title>
        <authorList>
            <person name="Lv Y."/>
        </authorList>
    </citation>
    <scope>NUCLEOTIDE SEQUENCE [LARGE SCALE GENOMIC DNA]</scope>
    <source>
        <strain evidence="8 9">GDMCC 1.1288</strain>
    </source>
</reference>
<evidence type="ECO:0000256" key="4">
    <source>
        <dbReference type="SAM" id="SignalP"/>
    </source>
</evidence>
<dbReference type="SUPFAM" id="SSF49785">
    <property type="entry name" value="Galactose-binding domain-like"/>
    <property type="match status" value="1"/>
</dbReference>
<dbReference type="Pfam" id="PF02837">
    <property type="entry name" value="Glyco_hydro_2_N"/>
    <property type="match status" value="1"/>
</dbReference>
<evidence type="ECO:0000259" key="6">
    <source>
        <dbReference type="Pfam" id="PF02836"/>
    </source>
</evidence>
<name>A0A3E1Y727_9BACT</name>
<dbReference type="GO" id="GO:0004553">
    <property type="term" value="F:hydrolase activity, hydrolyzing O-glycosyl compounds"/>
    <property type="evidence" value="ECO:0007669"/>
    <property type="project" value="InterPro"/>
</dbReference>
<gene>
    <name evidence="8" type="ORF">DVR12_19490</name>
</gene>
<dbReference type="OrthoDB" id="9801077at2"/>
<comment type="caution">
    <text evidence="8">The sequence shown here is derived from an EMBL/GenBank/DDBJ whole genome shotgun (WGS) entry which is preliminary data.</text>
</comment>
<dbReference type="Gene3D" id="2.60.40.10">
    <property type="entry name" value="Immunoglobulins"/>
    <property type="match status" value="1"/>
</dbReference>
<feature type="domain" description="Glycosyl hydrolases family 2 sugar binding" evidence="7">
    <location>
        <begin position="81"/>
        <end position="173"/>
    </location>
</feature>
<evidence type="ECO:0000256" key="1">
    <source>
        <dbReference type="ARBA" id="ARBA00007401"/>
    </source>
</evidence>
<dbReference type="InterPro" id="IPR017853">
    <property type="entry name" value="GH"/>
</dbReference>
<dbReference type="EMBL" id="QPMM01000010">
    <property type="protein sequence ID" value="RFS20742.1"/>
    <property type="molecule type" value="Genomic_DNA"/>
</dbReference>
<comment type="similarity">
    <text evidence="1">Belongs to the glycosyl hydrolase 2 family.</text>
</comment>
<evidence type="ECO:0000313" key="9">
    <source>
        <dbReference type="Proteomes" id="UP000260644"/>
    </source>
</evidence>
<keyword evidence="9" id="KW-1185">Reference proteome</keyword>
<evidence type="ECO:0000259" key="7">
    <source>
        <dbReference type="Pfam" id="PF02837"/>
    </source>
</evidence>
<dbReference type="GO" id="GO:0005975">
    <property type="term" value="P:carbohydrate metabolic process"/>
    <property type="evidence" value="ECO:0007669"/>
    <property type="project" value="InterPro"/>
</dbReference>
<dbReference type="SUPFAM" id="SSF49303">
    <property type="entry name" value="beta-Galactosidase/glucuronidase domain"/>
    <property type="match status" value="1"/>
</dbReference>
<dbReference type="SUPFAM" id="SSF51445">
    <property type="entry name" value="(Trans)glycosidases"/>
    <property type="match status" value="1"/>
</dbReference>
<dbReference type="PANTHER" id="PTHR42732:SF2">
    <property type="entry name" value="BETA-MANNOSIDASE"/>
    <property type="match status" value="1"/>
</dbReference>
<dbReference type="Gene3D" id="2.60.120.260">
    <property type="entry name" value="Galactose-binding domain-like"/>
    <property type="match status" value="1"/>
</dbReference>
<dbReference type="InterPro" id="IPR013783">
    <property type="entry name" value="Ig-like_fold"/>
</dbReference>
<feature type="domain" description="Glycoside hydrolase family 2 immunoglobulin-like beta-sandwich" evidence="5">
    <location>
        <begin position="211"/>
        <end position="311"/>
    </location>
</feature>
<keyword evidence="4" id="KW-0732">Signal</keyword>
<dbReference type="Gene3D" id="3.20.20.80">
    <property type="entry name" value="Glycosidases"/>
    <property type="match status" value="1"/>
</dbReference>
<dbReference type="AlphaFoldDB" id="A0A3E1Y727"/>
<dbReference type="InterPro" id="IPR036156">
    <property type="entry name" value="Beta-gal/glucu_dom_sf"/>
</dbReference>
<dbReference type="Pfam" id="PF00703">
    <property type="entry name" value="Glyco_hydro_2"/>
    <property type="match status" value="1"/>
</dbReference>
<feature type="chain" id="PRO_5017823833" evidence="4">
    <location>
        <begin position="22"/>
        <end position="889"/>
    </location>
</feature>
<feature type="domain" description="Glycoside hydrolase family 2 catalytic" evidence="6">
    <location>
        <begin position="353"/>
        <end position="463"/>
    </location>
</feature>
<keyword evidence="3" id="KW-0326">Glycosidase</keyword>
<dbReference type="Pfam" id="PF02836">
    <property type="entry name" value="Glyco_hydro_2_C"/>
    <property type="match status" value="1"/>
</dbReference>
<accession>A0A3E1Y727</accession>
<dbReference type="PANTHER" id="PTHR42732">
    <property type="entry name" value="BETA-GALACTOSIDASE"/>
    <property type="match status" value="1"/>
</dbReference>
<evidence type="ECO:0000259" key="5">
    <source>
        <dbReference type="Pfam" id="PF00703"/>
    </source>
</evidence>
<dbReference type="InterPro" id="IPR051913">
    <property type="entry name" value="GH2_Domain-Containing"/>
</dbReference>
<dbReference type="InterPro" id="IPR006104">
    <property type="entry name" value="Glyco_hydro_2_N"/>
</dbReference>